<evidence type="ECO:0000256" key="1">
    <source>
        <dbReference type="ARBA" id="ARBA00004496"/>
    </source>
</evidence>
<reference evidence="11 12" key="1">
    <citation type="submission" date="2018-01" db="EMBL/GenBank/DDBJ databases">
        <title>The draft genome sequence of Halioglobus japonicus S1-36.</title>
        <authorList>
            <person name="Du Z.-J."/>
            <person name="Shi M.-J."/>
        </authorList>
    </citation>
    <scope>NUCLEOTIDE SEQUENCE [LARGE SCALE GENOMIC DNA]</scope>
    <source>
        <strain evidence="11 12">S1-36</strain>
    </source>
</reference>
<dbReference type="PANTHER" id="PTHR32182:SF0">
    <property type="entry name" value="DNA REPLICATION AND REPAIR PROTEIN RECF"/>
    <property type="match status" value="1"/>
</dbReference>
<comment type="function">
    <text evidence="9">The RecF protein is involved in DNA metabolism; it is required for DNA replication and normal SOS inducibility. RecF binds preferentially to single-stranded, linear DNA. It also seems to bind ATP.</text>
</comment>
<evidence type="ECO:0000256" key="6">
    <source>
        <dbReference type="ARBA" id="ARBA00022741"/>
    </source>
</evidence>
<dbReference type="GO" id="GO:0005524">
    <property type="term" value="F:ATP binding"/>
    <property type="evidence" value="ECO:0007669"/>
    <property type="project" value="UniProtKB-UniRule"/>
</dbReference>
<dbReference type="GO" id="GO:0009432">
    <property type="term" value="P:SOS response"/>
    <property type="evidence" value="ECO:0007669"/>
    <property type="project" value="UniProtKB-UniRule"/>
</dbReference>
<evidence type="ECO:0000256" key="9">
    <source>
        <dbReference type="HAMAP-Rule" id="MF_00365"/>
    </source>
</evidence>
<dbReference type="Pfam" id="PF02463">
    <property type="entry name" value="SMC_N"/>
    <property type="match status" value="1"/>
</dbReference>
<dbReference type="Gene3D" id="3.40.50.300">
    <property type="entry name" value="P-loop containing nucleotide triphosphate hydrolases"/>
    <property type="match status" value="1"/>
</dbReference>
<name>A0AAP8SMR0_9GAMM</name>
<evidence type="ECO:0000256" key="4">
    <source>
        <dbReference type="ARBA" id="ARBA00022490"/>
    </source>
</evidence>
<dbReference type="HAMAP" id="MF_00365">
    <property type="entry name" value="RecF"/>
    <property type="match status" value="1"/>
</dbReference>
<evidence type="ECO:0000256" key="5">
    <source>
        <dbReference type="ARBA" id="ARBA00022705"/>
    </source>
</evidence>
<evidence type="ECO:0000259" key="10">
    <source>
        <dbReference type="Pfam" id="PF02463"/>
    </source>
</evidence>
<keyword evidence="6 9" id="KW-0547">Nucleotide-binding</keyword>
<dbReference type="InterPro" id="IPR042174">
    <property type="entry name" value="RecF_2"/>
</dbReference>
<dbReference type="GO" id="GO:0003697">
    <property type="term" value="F:single-stranded DNA binding"/>
    <property type="evidence" value="ECO:0007669"/>
    <property type="project" value="UniProtKB-UniRule"/>
</dbReference>
<dbReference type="PANTHER" id="PTHR32182">
    <property type="entry name" value="DNA REPLICATION AND REPAIR PROTEIN RECF"/>
    <property type="match status" value="1"/>
</dbReference>
<evidence type="ECO:0000256" key="7">
    <source>
        <dbReference type="ARBA" id="ARBA00022840"/>
    </source>
</evidence>
<keyword evidence="9" id="KW-0227">DNA damage</keyword>
<dbReference type="KEGG" id="hja:BST95_02960"/>
<evidence type="ECO:0000256" key="8">
    <source>
        <dbReference type="ARBA" id="ARBA00023125"/>
    </source>
</evidence>
<dbReference type="EMBL" id="PKUR01000003">
    <property type="protein sequence ID" value="PLW85263.1"/>
    <property type="molecule type" value="Genomic_DNA"/>
</dbReference>
<comment type="subcellular location">
    <subcellularLocation>
        <location evidence="1 9">Cytoplasm</location>
    </subcellularLocation>
</comment>
<protein>
    <recommendedName>
        <fullName evidence="3 9">DNA replication and repair protein RecF</fullName>
    </recommendedName>
</protein>
<comment type="caution">
    <text evidence="11">The sequence shown here is derived from an EMBL/GenBank/DDBJ whole genome shotgun (WGS) entry which is preliminary data.</text>
</comment>
<sequence length="367" mass="41073">MNIASLSRIHIDNVRNLQQVKIDTLRKVNVFYGPNGSGKTSILEAIHLLGMARSFRGSIKSLITHGQSQTTVFGELQPGSLPLGIQRELTGDVTLKLGGRPVRTVAAMAEQLPIQVINADSFDLLTGSPSARRQYLDWGVFHVEHRFFDQWQRFQRGIKQRNMLLRRGKLSPEELAVWTRELAACGEIITTYRRAYFELLEPRFQAIIAQLAPSLAGLELRFRQGWDKQLSYIRALENSEPSDREQCYTHVGPQRADIRVLIGGHLAADTLSRGQQKLVVCGLKLAQGQLLTEKGRGRCTYLVDDLPSELDQQHCRLVCEQLAGMKAQVFITCVDSEDVAAVWPVADGDEFTMFHVEHGGVSAVEAR</sequence>
<dbReference type="GO" id="GO:0006260">
    <property type="term" value="P:DNA replication"/>
    <property type="evidence" value="ECO:0007669"/>
    <property type="project" value="UniProtKB-UniRule"/>
</dbReference>
<dbReference type="SUPFAM" id="SSF52540">
    <property type="entry name" value="P-loop containing nucleoside triphosphate hydrolases"/>
    <property type="match status" value="1"/>
</dbReference>
<evidence type="ECO:0000256" key="2">
    <source>
        <dbReference type="ARBA" id="ARBA00008016"/>
    </source>
</evidence>
<dbReference type="InterPro" id="IPR018078">
    <property type="entry name" value="DNA-binding_RecF_CS"/>
</dbReference>
<keyword evidence="9" id="KW-0234">DNA repair</keyword>
<keyword evidence="7 9" id="KW-0067">ATP-binding</keyword>
<dbReference type="GO" id="GO:0006302">
    <property type="term" value="P:double-strand break repair"/>
    <property type="evidence" value="ECO:0007669"/>
    <property type="project" value="TreeGrafter"/>
</dbReference>
<feature type="binding site" evidence="9">
    <location>
        <begin position="33"/>
        <end position="40"/>
    </location>
    <ligand>
        <name>ATP</name>
        <dbReference type="ChEBI" id="CHEBI:30616"/>
    </ligand>
</feature>
<proteinExistence type="inferred from homology"/>
<comment type="similarity">
    <text evidence="2 9">Belongs to the RecF family.</text>
</comment>
<accession>A0AAP8SMR0</accession>
<dbReference type="AlphaFoldDB" id="A0AAP8SMR0"/>
<dbReference type="Proteomes" id="UP000235162">
    <property type="component" value="Unassembled WGS sequence"/>
</dbReference>
<gene>
    <name evidence="9" type="primary">recF</name>
    <name evidence="11" type="ORF">C0029_11530</name>
</gene>
<evidence type="ECO:0000313" key="12">
    <source>
        <dbReference type="Proteomes" id="UP000235162"/>
    </source>
</evidence>
<dbReference type="PROSITE" id="PS00617">
    <property type="entry name" value="RECF_1"/>
    <property type="match status" value="1"/>
</dbReference>
<keyword evidence="12" id="KW-1185">Reference proteome</keyword>
<feature type="domain" description="RecF/RecN/SMC N-terminal" evidence="10">
    <location>
        <begin position="6"/>
        <end position="339"/>
    </location>
</feature>
<dbReference type="NCBIfam" id="TIGR00611">
    <property type="entry name" value="recf"/>
    <property type="match status" value="1"/>
</dbReference>
<dbReference type="InterPro" id="IPR003395">
    <property type="entry name" value="RecF/RecN/SMC_N"/>
</dbReference>
<dbReference type="InterPro" id="IPR001238">
    <property type="entry name" value="DNA-binding_RecF"/>
</dbReference>
<dbReference type="GO" id="GO:0005737">
    <property type="term" value="C:cytoplasm"/>
    <property type="evidence" value="ECO:0007669"/>
    <property type="project" value="UniProtKB-SubCell"/>
</dbReference>
<keyword evidence="8 9" id="KW-0238">DNA-binding</keyword>
<keyword evidence="9" id="KW-0742">SOS response</keyword>
<dbReference type="GO" id="GO:0000731">
    <property type="term" value="P:DNA synthesis involved in DNA repair"/>
    <property type="evidence" value="ECO:0007669"/>
    <property type="project" value="TreeGrafter"/>
</dbReference>
<keyword evidence="5 9" id="KW-0235">DNA replication</keyword>
<evidence type="ECO:0000256" key="3">
    <source>
        <dbReference type="ARBA" id="ARBA00020170"/>
    </source>
</evidence>
<dbReference type="RefSeq" id="WP_084198101.1">
    <property type="nucleotide sequence ID" value="NZ_BMYL01000007.1"/>
</dbReference>
<evidence type="ECO:0000313" key="11">
    <source>
        <dbReference type="EMBL" id="PLW85263.1"/>
    </source>
</evidence>
<organism evidence="11 12">
    <name type="scientific">Halioglobus japonicus</name>
    <dbReference type="NCBI Taxonomy" id="930805"/>
    <lineage>
        <taxon>Bacteria</taxon>
        <taxon>Pseudomonadati</taxon>
        <taxon>Pseudomonadota</taxon>
        <taxon>Gammaproteobacteria</taxon>
        <taxon>Cellvibrionales</taxon>
        <taxon>Halieaceae</taxon>
        <taxon>Halioglobus</taxon>
    </lineage>
</organism>
<dbReference type="InterPro" id="IPR027417">
    <property type="entry name" value="P-loop_NTPase"/>
</dbReference>
<dbReference type="Gene3D" id="1.20.1050.90">
    <property type="entry name" value="RecF/RecN/SMC, N-terminal domain"/>
    <property type="match status" value="1"/>
</dbReference>
<keyword evidence="4 9" id="KW-0963">Cytoplasm</keyword>